<proteinExistence type="predicted"/>
<keyword evidence="2" id="KW-0288">FMN</keyword>
<dbReference type="PANTHER" id="PTHR32332">
    <property type="entry name" value="2-NITROPROPANE DIOXYGENASE"/>
    <property type="match status" value="1"/>
</dbReference>
<reference evidence="5" key="1">
    <citation type="submission" date="2021-01" db="EMBL/GenBank/DDBJ databases">
        <authorList>
            <person name="Corre E."/>
            <person name="Pelletier E."/>
            <person name="Niang G."/>
            <person name="Scheremetjew M."/>
            <person name="Finn R."/>
            <person name="Kale V."/>
            <person name="Holt S."/>
            <person name="Cochrane G."/>
            <person name="Meng A."/>
            <person name="Brown T."/>
            <person name="Cohen L."/>
        </authorList>
    </citation>
    <scope>NUCLEOTIDE SEQUENCE</scope>
    <source>
        <strain evidence="5">CCMP127</strain>
    </source>
</reference>
<protein>
    <recommendedName>
        <fullName evidence="6">Nitronate monooxygenase domain-containing protein</fullName>
    </recommendedName>
</protein>
<evidence type="ECO:0000256" key="1">
    <source>
        <dbReference type="ARBA" id="ARBA00022630"/>
    </source>
</evidence>
<evidence type="ECO:0000313" key="5">
    <source>
        <dbReference type="EMBL" id="CAE0414600.1"/>
    </source>
</evidence>
<name>A0A7S3L7M6_9STRA</name>
<feature type="compositionally biased region" description="Polar residues" evidence="4">
    <location>
        <begin position="356"/>
        <end position="367"/>
    </location>
</feature>
<keyword evidence="3" id="KW-0560">Oxidoreductase</keyword>
<sequence length="375" mass="39805">MNMNFAKTLRQPAVKTRITSLLGCDYPVLLPGMSWISQSTLVAAVCNAGGVGILATGPLSPKETREEIRRIRDLTDKPFGIGATLLMPGAAENAAVALEEQAPIINTSLGKADWITQGVQSYGGKLISTVTTSKHAKAAIEAGADALLVTGHEAAAHGGDVTSLVLVPSLSERFPDTPIIAAGGWANGRGLAAALTLGADGVAMGSRLAVTKESSLAQAVKEYIANPEANEASTVYGSNFDGIPARVLKTPTSKKLMKSRPWFPIVVYRAFRAAQKMNVPLWKVLPGLLTQWDKMYMVAQFGAATESLTKATIDGNLKEGVQFIGQSAGLIHDVPHVEELMQRIIQEAREASQNRSLAFDSTTSMQDNNEEHAAV</sequence>
<accession>A0A7S3L7M6</accession>
<dbReference type="CDD" id="cd04730">
    <property type="entry name" value="NPD_like"/>
    <property type="match status" value="1"/>
</dbReference>
<evidence type="ECO:0000256" key="2">
    <source>
        <dbReference type="ARBA" id="ARBA00022643"/>
    </source>
</evidence>
<dbReference type="SUPFAM" id="SSF51412">
    <property type="entry name" value="Inosine monophosphate dehydrogenase (IMPDH)"/>
    <property type="match status" value="1"/>
</dbReference>
<organism evidence="5">
    <name type="scientific">Amphora coffeiformis</name>
    <dbReference type="NCBI Taxonomy" id="265554"/>
    <lineage>
        <taxon>Eukaryota</taxon>
        <taxon>Sar</taxon>
        <taxon>Stramenopiles</taxon>
        <taxon>Ochrophyta</taxon>
        <taxon>Bacillariophyta</taxon>
        <taxon>Bacillariophyceae</taxon>
        <taxon>Bacillariophycidae</taxon>
        <taxon>Thalassiophysales</taxon>
        <taxon>Catenulaceae</taxon>
        <taxon>Amphora</taxon>
    </lineage>
</organism>
<evidence type="ECO:0008006" key="6">
    <source>
        <dbReference type="Google" id="ProtNLM"/>
    </source>
</evidence>
<keyword evidence="1" id="KW-0285">Flavoprotein</keyword>
<dbReference type="PANTHER" id="PTHR32332:SF20">
    <property type="entry name" value="2-NITROPROPANE DIOXYGENASE-LIKE PROTEIN"/>
    <property type="match status" value="1"/>
</dbReference>
<dbReference type="InterPro" id="IPR004136">
    <property type="entry name" value="NMO"/>
</dbReference>
<dbReference type="Pfam" id="PF03060">
    <property type="entry name" value="NMO"/>
    <property type="match status" value="1"/>
</dbReference>
<dbReference type="EMBL" id="HBIM01014929">
    <property type="protein sequence ID" value="CAE0414600.1"/>
    <property type="molecule type" value="Transcribed_RNA"/>
</dbReference>
<dbReference type="InterPro" id="IPR013785">
    <property type="entry name" value="Aldolase_TIM"/>
</dbReference>
<dbReference type="Gene3D" id="3.20.20.70">
    <property type="entry name" value="Aldolase class I"/>
    <property type="match status" value="1"/>
</dbReference>
<feature type="region of interest" description="Disordered" evidence="4">
    <location>
        <begin position="356"/>
        <end position="375"/>
    </location>
</feature>
<dbReference type="GO" id="GO:0018580">
    <property type="term" value="F:nitronate monooxygenase activity"/>
    <property type="evidence" value="ECO:0007669"/>
    <property type="project" value="InterPro"/>
</dbReference>
<evidence type="ECO:0000256" key="3">
    <source>
        <dbReference type="ARBA" id="ARBA00023002"/>
    </source>
</evidence>
<dbReference type="AlphaFoldDB" id="A0A7S3L7M6"/>
<evidence type="ECO:0000256" key="4">
    <source>
        <dbReference type="SAM" id="MobiDB-lite"/>
    </source>
</evidence>
<gene>
    <name evidence="5" type="ORF">ACOF00016_LOCUS11828</name>
</gene>